<keyword evidence="2" id="KW-1185">Reference proteome</keyword>
<dbReference type="AlphaFoldDB" id="A0A8B8V421"/>
<protein>
    <submittedName>
        <fullName evidence="3 4">Basic proline-rich protein-like</fullName>
    </submittedName>
</protein>
<evidence type="ECO:0000313" key="4">
    <source>
        <dbReference type="RefSeq" id="XP_036679571.1"/>
    </source>
</evidence>
<gene>
    <name evidence="3 4" type="primary">LOC118880178</name>
</gene>
<feature type="region of interest" description="Disordered" evidence="1">
    <location>
        <begin position="148"/>
        <end position="187"/>
    </location>
</feature>
<reference evidence="3 4" key="1">
    <citation type="submission" date="2025-04" db="UniProtKB">
        <authorList>
            <consortium name="RefSeq"/>
        </authorList>
    </citation>
    <scope>IDENTIFICATION</scope>
    <source>
        <tissue evidence="3 4">Epidermis and Blubber</tissue>
    </source>
</reference>
<dbReference type="GeneID" id="118880178"/>
<dbReference type="RefSeq" id="XP_036679571.1">
    <property type="nucleotide sequence ID" value="XM_036823676.1"/>
</dbReference>
<organism evidence="2 4">
    <name type="scientific">Balaenoptera musculus</name>
    <name type="common">Blue whale</name>
    <dbReference type="NCBI Taxonomy" id="9771"/>
    <lineage>
        <taxon>Eukaryota</taxon>
        <taxon>Metazoa</taxon>
        <taxon>Chordata</taxon>
        <taxon>Craniata</taxon>
        <taxon>Vertebrata</taxon>
        <taxon>Euteleostomi</taxon>
        <taxon>Mammalia</taxon>
        <taxon>Eutheria</taxon>
        <taxon>Laurasiatheria</taxon>
        <taxon>Artiodactyla</taxon>
        <taxon>Whippomorpha</taxon>
        <taxon>Cetacea</taxon>
        <taxon>Mysticeti</taxon>
        <taxon>Balaenopteridae</taxon>
        <taxon>Balaenoptera</taxon>
    </lineage>
</organism>
<accession>A0A8B8V421</accession>
<feature type="compositionally biased region" description="Low complexity" evidence="1">
    <location>
        <begin position="40"/>
        <end position="50"/>
    </location>
</feature>
<evidence type="ECO:0000256" key="1">
    <source>
        <dbReference type="SAM" id="MobiDB-lite"/>
    </source>
</evidence>
<name>A0A8B8V421_BALMU</name>
<dbReference type="RefSeq" id="XP_036679569.1">
    <property type="nucleotide sequence ID" value="XM_036823674.1"/>
</dbReference>
<feature type="compositionally biased region" description="Pro residues" evidence="1">
    <location>
        <begin position="51"/>
        <end position="69"/>
    </location>
</feature>
<evidence type="ECO:0000313" key="2">
    <source>
        <dbReference type="Proteomes" id="UP000694857"/>
    </source>
</evidence>
<feature type="compositionally biased region" description="Low complexity" evidence="1">
    <location>
        <begin position="1"/>
        <end position="33"/>
    </location>
</feature>
<sequence length="261" mass="27242">MPRRAPASRGGRGSRAQARAVSRPAARALRFRFLPPPAVRPAARAATAAALPPPARGEAPPPAPPPHGPRTPGEEPRGDSRGGQSRGARRRGGQTPSEPRLSRRRGGPARAGEPRRNTGHADGTGDPRRPHALARNCRRRCAGPEETWRLQPTLPLPSSETPHLLIGPRRTAPNNRPPPPRVGTGAPGASCVTAVPARAGTPALPVLPGAEGRVLSLGYVPLWGSIMKDAVSVSRGGSFCGVVCVPPKIHAPGTRCFPVLD</sequence>
<dbReference type="KEGG" id="bmus:118880178"/>
<proteinExistence type="predicted"/>
<evidence type="ECO:0000313" key="3">
    <source>
        <dbReference type="RefSeq" id="XP_036679569.1"/>
    </source>
</evidence>
<dbReference type="Proteomes" id="UP000694857">
    <property type="component" value="Chromosome 14"/>
</dbReference>
<feature type="region of interest" description="Disordered" evidence="1">
    <location>
        <begin position="1"/>
        <end position="132"/>
    </location>
</feature>